<dbReference type="RefSeq" id="WP_245378530.1">
    <property type="nucleotide sequence ID" value="NZ_JAGINW010000001.1"/>
</dbReference>
<dbReference type="InterPro" id="IPR006158">
    <property type="entry name" value="Cobalamin-bd"/>
</dbReference>
<dbReference type="GO" id="GO:0050097">
    <property type="term" value="F:methylaspartate mutase activity"/>
    <property type="evidence" value="ECO:0007669"/>
    <property type="project" value="UniProtKB-EC"/>
</dbReference>
<sequence length="167" mass="17946">MSDENSLNVRDGTGMVPDGGRTVIVSSMASDSHTWNLVYLELLIAELGFEVINLGACVPDELLESECRRQRPAMIVLSSVNGHGYQDGLRVAQRLRGHAELRDVPMVIGGKLGISGAQSDEQVDALLLAGFNAVFDDRQTGPASFRRFVSSISDTMPRALAEGVEAS</sequence>
<dbReference type="Proteomes" id="UP001519332">
    <property type="component" value="Unassembled WGS sequence"/>
</dbReference>
<dbReference type="SUPFAM" id="SSF52242">
    <property type="entry name" value="Cobalamin (vitamin B12)-binding domain"/>
    <property type="match status" value="1"/>
</dbReference>
<dbReference type="EMBL" id="JAGINW010000001">
    <property type="protein sequence ID" value="MBP2327114.1"/>
    <property type="molecule type" value="Genomic_DNA"/>
</dbReference>
<dbReference type="Pfam" id="PF02310">
    <property type="entry name" value="B12-binding"/>
    <property type="match status" value="1"/>
</dbReference>
<proteinExistence type="predicted"/>
<reference evidence="2 3" key="1">
    <citation type="submission" date="2021-03" db="EMBL/GenBank/DDBJ databases">
        <title>Sequencing the genomes of 1000 actinobacteria strains.</title>
        <authorList>
            <person name="Klenk H.-P."/>
        </authorList>
    </citation>
    <scope>NUCLEOTIDE SEQUENCE [LARGE SCALE GENOMIC DNA]</scope>
    <source>
        <strain evidence="2 3">DSM 46670</strain>
    </source>
</reference>
<evidence type="ECO:0000313" key="3">
    <source>
        <dbReference type="Proteomes" id="UP001519332"/>
    </source>
</evidence>
<feature type="domain" description="B12-binding" evidence="1">
    <location>
        <begin position="20"/>
        <end position="159"/>
    </location>
</feature>
<keyword evidence="2" id="KW-0413">Isomerase</keyword>
<gene>
    <name evidence="2" type="ORF">JOF56_007499</name>
</gene>
<dbReference type="Gene3D" id="3.40.50.280">
    <property type="entry name" value="Cobalamin-binding domain"/>
    <property type="match status" value="1"/>
</dbReference>
<protein>
    <submittedName>
        <fullName evidence="2">Methylaspartate mutase sigma subunit</fullName>
        <ecNumber evidence="2">5.4.99.1</ecNumber>
    </submittedName>
</protein>
<evidence type="ECO:0000313" key="2">
    <source>
        <dbReference type="EMBL" id="MBP2327114.1"/>
    </source>
</evidence>
<dbReference type="InterPro" id="IPR036724">
    <property type="entry name" value="Cobalamin-bd_sf"/>
</dbReference>
<accession>A0ABS4TT01</accession>
<dbReference type="EC" id="5.4.99.1" evidence="2"/>
<evidence type="ECO:0000259" key="1">
    <source>
        <dbReference type="PROSITE" id="PS51332"/>
    </source>
</evidence>
<comment type="caution">
    <text evidence="2">The sequence shown here is derived from an EMBL/GenBank/DDBJ whole genome shotgun (WGS) entry which is preliminary data.</text>
</comment>
<organism evidence="2 3">
    <name type="scientific">Kibdelosporangium banguiense</name>
    <dbReference type="NCBI Taxonomy" id="1365924"/>
    <lineage>
        <taxon>Bacteria</taxon>
        <taxon>Bacillati</taxon>
        <taxon>Actinomycetota</taxon>
        <taxon>Actinomycetes</taxon>
        <taxon>Pseudonocardiales</taxon>
        <taxon>Pseudonocardiaceae</taxon>
        <taxon>Kibdelosporangium</taxon>
    </lineage>
</organism>
<dbReference type="PROSITE" id="PS51332">
    <property type="entry name" value="B12_BINDING"/>
    <property type="match status" value="1"/>
</dbReference>
<keyword evidence="3" id="KW-1185">Reference proteome</keyword>
<name>A0ABS4TT01_9PSEU</name>